<dbReference type="InterPro" id="IPR009883">
    <property type="entry name" value="YgfX"/>
</dbReference>
<protein>
    <recommendedName>
        <fullName evidence="2">Toxin CptA</fullName>
    </recommendedName>
</protein>
<dbReference type="AlphaFoldDB" id="A0A486XKX8"/>
<dbReference type="Pfam" id="PF07254">
    <property type="entry name" value="Cpta_toxin"/>
    <property type="match status" value="1"/>
</dbReference>
<accession>A0A486XKX8</accession>
<evidence type="ECO:0008006" key="2">
    <source>
        <dbReference type="Google" id="ProtNLM"/>
    </source>
</evidence>
<name>A0A486XKX8_9GAMM</name>
<dbReference type="EMBL" id="CAAJGR010000070">
    <property type="protein sequence ID" value="VHO02361.1"/>
    <property type="molecule type" value="Genomic_DNA"/>
</dbReference>
<evidence type="ECO:0000313" key="1">
    <source>
        <dbReference type="EMBL" id="VHO02361.1"/>
    </source>
</evidence>
<organism evidence="1">
    <name type="scientific">Rheinheimera sp. BAL341</name>
    <dbReference type="NCBI Taxonomy" id="1708203"/>
    <lineage>
        <taxon>Bacteria</taxon>
        <taxon>Pseudomonadati</taxon>
        <taxon>Pseudomonadota</taxon>
        <taxon>Gammaproteobacteria</taxon>
        <taxon>Chromatiales</taxon>
        <taxon>Chromatiaceae</taxon>
        <taxon>Rheinheimera</taxon>
    </lineage>
</organism>
<proteinExistence type="predicted"/>
<reference evidence="1" key="1">
    <citation type="submission" date="2019-04" db="EMBL/GenBank/DDBJ databases">
        <authorList>
            <person name="Brambilla D."/>
        </authorList>
    </citation>
    <scope>NUCLEOTIDE SEQUENCE</scope>
    <source>
        <strain evidence="1">BAL1</strain>
    </source>
</reference>
<gene>
    <name evidence="1" type="ORF">BAL341_764</name>
</gene>
<sequence>MLALALLPAAVVSTTALTLEQLAMAALPLVWFYWYWYRVWQRHKQPLLFSLSDNGELHWATTALPAGRLYRGGLVSQWVLKLNWRSSAGNQQFEKWIFPDQCNAEQYRALARALNQHNWPSQESLR</sequence>